<keyword evidence="2 6" id="KW-0698">rRNA processing</keyword>
<keyword evidence="4 6" id="KW-0255">Endonuclease</keyword>
<accession>A0AAE3IH34</accession>
<comment type="subunit">
    <text evidence="6">Homodimer.</text>
</comment>
<evidence type="ECO:0000259" key="7">
    <source>
        <dbReference type="Pfam" id="PF00636"/>
    </source>
</evidence>
<organism evidence="8 9">
    <name type="scientific">Hominimerdicola aceti</name>
    <dbReference type="NCBI Taxonomy" id="2981726"/>
    <lineage>
        <taxon>Bacteria</taxon>
        <taxon>Bacillati</taxon>
        <taxon>Bacillota</taxon>
        <taxon>Clostridia</taxon>
        <taxon>Eubacteriales</taxon>
        <taxon>Oscillospiraceae</taxon>
        <taxon>Hominimerdicola</taxon>
    </lineage>
</organism>
<keyword evidence="6" id="KW-0699">rRNA-binding</keyword>
<dbReference type="HAMAP" id="MF_01468">
    <property type="entry name" value="RNase_Mini_III"/>
    <property type="match status" value="1"/>
</dbReference>
<dbReference type="RefSeq" id="WP_046441827.1">
    <property type="nucleotide sequence ID" value="NZ_JAOQJZ010000006.1"/>
</dbReference>
<evidence type="ECO:0000256" key="6">
    <source>
        <dbReference type="HAMAP-Rule" id="MF_01468"/>
    </source>
</evidence>
<dbReference type="GO" id="GO:0006364">
    <property type="term" value="P:rRNA processing"/>
    <property type="evidence" value="ECO:0007669"/>
    <property type="project" value="UniProtKB-UniRule"/>
</dbReference>
<dbReference type="PANTHER" id="PTHR34276:SF1">
    <property type="entry name" value="MINI-RIBONUCLEASE 3"/>
    <property type="match status" value="1"/>
</dbReference>
<evidence type="ECO:0000313" key="9">
    <source>
        <dbReference type="Proteomes" id="UP001208131"/>
    </source>
</evidence>
<reference evidence="8 9" key="1">
    <citation type="journal article" date="2021" name="ISME Commun">
        <title>Automated analysis of genomic sequences facilitates high-throughput and comprehensive description of bacteria.</title>
        <authorList>
            <person name="Hitch T.C.A."/>
        </authorList>
    </citation>
    <scope>NUCLEOTIDE SEQUENCE [LARGE SCALE GENOMIC DNA]</scope>
    <source>
        <strain evidence="8 9">Sanger_31</strain>
    </source>
</reference>
<feature type="active site" evidence="6">
    <location>
        <position position="16"/>
    </location>
</feature>
<evidence type="ECO:0000256" key="2">
    <source>
        <dbReference type="ARBA" id="ARBA00022552"/>
    </source>
</evidence>
<evidence type="ECO:0000256" key="1">
    <source>
        <dbReference type="ARBA" id="ARBA00022517"/>
    </source>
</evidence>
<dbReference type="InterPro" id="IPR036389">
    <property type="entry name" value="RNase_III_sf"/>
</dbReference>
<dbReference type="EC" id="3.1.26.-" evidence="6"/>
<sequence length="129" mass="14643">MDAMQYSPLALAFIGDGVYEIRVREKLILEANMPADKLHKLTVERVCAEYQAKAVRKWLDEGLLNEQEMDIFKRGRNAKGINAPKHSTVGEYRMATGLECLFGFLYLTGREERIGELFEAAWSVGSINE</sequence>
<evidence type="ECO:0000256" key="5">
    <source>
        <dbReference type="ARBA" id="ARBA00022801"/>
    </source>
</evidence>
<gene>
    <name evidence="6" type="primary">mrnC</name>
    <name evidence="8" type="ORF">OCV57_07595</name>
</gene>
<dbReference type="PIRSF" id="PIRSF005520">
    <property type="entry name" value="UCP005520"/>
    <property type="match status" value="1"/>
</dbReference>
<name>A0AAE3IH34_9FIRM</name>
<feature type="domain" description="RNase III" evidence="7">
    <location>
        <begin position="10"/>
        <end position="109"/>
    </location>
</feature>
<dbReference type="InterPro" id="IPR008226">
    <property type="entry name" value="Mini3_fam"/>
</dbReference>
<keyword evidence="1 6" id="KW-0690">Ribosome biogenesis</keyword>
<comment type="similarity">
    <text evidence="6">Belongs to the MrnC RNase family.</text>
</comment>
<proteinExistence type="inferred from homology"/>
<dbReference type="Proteomes" id="UP001208131">
    <property type="component" value="Unassembled WGS sequence"/>
</dbReference>
<comment type="subcellular location">
    <subcellularLocation>
        <location evidence="6">Cytoplasm</location>
    </subcellularLocation>
</comment>
<evidence type="ECO:0000313" key="8">
    <source>
        <dbReference type="EMBL" id="MCU6705784.1"/>
    </source>
</evidence>
<dbReference type="GO" id="GO:0005737">
    <property type="term" value="C:cytoplasm"/>
    <property type="evidence" value="ECO:0007669"/>
    <property type="project" value="UniProtKB-SubCell"/>
</dbReference>
<keyword evidence="9" id="KW-1185">Reference proteome</keyword>
<keyword evidence="6" id="KW-0694">RNA-binding</keyword>
<evidence type="ECO:0000256" key="4">
    <source>
        <dbReference type="ARBA" id="ARBA00022759"/>
    </source>
</evidence>
<dbReference type="GO" id="GO:0004525">
    <property type="term" value="F:ribonuclease III activity"/>
    <property type="evidence" value="ECO:0007669"/>
    <property type="project" value="InterPro"/>
</dbReference>
<comment type="cofactor">
    <cofactor evidence="6">
        <name>Mg(2+)</name>
        <dbReference type="ChEBI" id="CHEBI:18420"/>
    </cofactor>
</comment>
<evidence type="ECO:0000256" key="3">
    <source>
        <dbReference type="ARBA" id="ARBA00022722"/>
    </source>
</evidence>
<comment type="function">
    <text evidence="6">Involved in correct processing of both the 5' and 3' ends of 23S rRNA precursor. Processes 30S rRNA precursor transcript even in absence of ribonuclease 3 (Rnc); Rnc processes 30S rRNA into smaller rRNA precursors.</text>
</comment>
<dbReference type="PANTHER" id="PTHR34276">
    <property type="entry name" value="MINI-RIBONUCLEASE 3"/>
    <property type="match status" value="1"/>
</dbReference>
<dbReference type="InterPro" id="IPR000999">
    <property type="entry name" value="RNase_III_dom"/>
</dbReference>
<dbReference type="SUPFAM" id="SSF69065">
    <property type="entry name" value="RNase III domain-like"/>
    <property type="match status" value="1"/>
</dbReference>
<keyword evidence="6" id="KW-0460">Magnesium</keyword>
<keyword evidence="5 6" id="KW-0378">Hydrolase</keyword>
<comment type="caution">
    <text evidence="8">The sequence shown here is derived from an EMBL/GenBank/DDBJ whole genome shotgun (WGS) entry which is preliminary data.</text>
</comment>
<protein>
    <recommendedName>
        <fullName evidence="6">Mini-ribonuclease 3</fullName>
        <shortName evidence="6">Mini-3</shortName>
        <shortName evidence="6">Mini-RNase 3</shortName>
        <ecNumber evidence="6">3.1.26.-</ecNumber>
    </recommendedName>
    <alternativeName>
        <fullName evidence="6">Mini-RNase III</fullName>
        <shortName evidence="6">Mini-III</shortName>
    </alternativeName>
</protein>
<keyword evidence="6" id="KW-0963">Cytoplasm</keyword>
<dbReference type="AlphaFoldDB" id="A0AAE3IH34"/>
<dbReference type="Pfam" id="PF00636">
    <property type="entry name" value="Ribonuclease_3"/>
    <property type="match status" value="1"/>
</dbReference>
<dbReference type="GO" id="GO:0019843">
    <property type="term" value="F:rRNA binding"/>
    <property type="evidence" value="ECO:0007669"/>
    <property type="project" value="UniProtKB-UniRule"/>
</dbReference>
<dbReference type="EMBL" id="JAOQJZ010000006">
    <property type="protein sequence ID" value="MCU6705784.1"/>
    <property type="molecule type" value="Genomic_DNA"/>
</dbReference>
<dbReference type="Gene3D" id="1.10.1520.10">
    <property type="entry name" value="Ribonuclease III domain"/>
    <property type="match status" value="1"/>
</dbReference>
<keyword evidence="3 6" id="KW-0540">Nuclease</keyword>